<evidence type="ECO:0000259" key="2">
    <source>
        <dbReference type="Pfam" id="PF06985"/>
    </source>
</evidence>
<evidence type="ECO:0000313" key="4">
    <source>
        <dbReference type="RefSeq" id="XP_030980156.1"/>
    </source>
</evidence>
<dbReference type="SUPFAM" id="SSF48403">
    <property type="entry name" value="Ankyrin repeat"/>
    <property type="match status" value="1"/>
</dbReference>
<dbReference type="Proteomes" id="UP000515153">
    <property type="component" value="Chromosome VII"/>
</dbReference>
<proteinExistence type="predicted"/>
<organism evidence="3 4">
    <name type="scientific">Pyricularia grisea</name>
    <name type="common">Crabgrass-specific blast fungus</name>
    <name type="synonym">Magnaporthe grisea</name>
    <dbReference type="NCBI Taxonomy" id="148305"/>
    <lineage>
        <taxon>Eukaryota</taxon>
        <taxon>Fungi</taxon>
        <taxon>Dikarya</taxon>
        <taxon>Ascomycota</taxon>
        <taxon>Pezizomycotina</taxon>
        <taxon>Sordariomycetes</taxon>
        <taxon>Sordariomycetidae</taxon>
        <taxon>Magnaporthales</taxon>
        <taxon>Pyriculariaceae</taxon>
        <taxon>Pyricularia</taxon>
    </lineage>
</organism>
<dbReference type="PANTHER" id="PTHR24148">
    <property type="entry name" value="ANKYRIN REPEAT DOMAIN-CONTAINING PROTEIN 39 HOMOLOG-RELATED"/>
    <property type="match status" value="1"/>
</dbReference>
<accession>A0A6P8AYX9</accession>
<sequence length="1092" mass="121645">MNLEASLTASDPDPASAAGEWLISLCSKVRSHYNQTLQLAALEKEKFDDVFELYHSDPAFNRCHVQTLRVSLSGPYYSDYKLARKLLDKDLTGRLLANENNILQKAIRSAKVSSDQLGRPRTESCPELFPIVELLVAHGVSADCVNADGASALSCACVLGCMSLFRYFVDLGADLTTEYPRARHGNEVDNGTRINLLQVTLHVFVSPQNIVDNTWDSGPPGISYEIWGDFDADQTWGVIGSVEMGQLLRLHNVTLDSVEVQKLAVYLGNLGVLRWCVNEYGPRLPSDPRAWGHVAERSLSHLAIAKYLVSEYPGLKIDRTFITGGPWSKKSDPDLIESNWLPLAIFRSRLDFILLFLDAGTDPTCPGLQEDAITALRRDWTGRSTRHDEIEKRLQIIKLVEGRISGGDSWAPPTLAQLKQCTARAEAKQKLAWDQRITRLIDPSYPYIPLTGKSSFRLLDILPSSDPMAPVACRLRHSDIIFQPDYEALSYVWGAEPPAQSITIDGHEVPIRANLVSALLRLRVADKIRTLWIDVLCIDQCTFCERNQQFSIMGDIFKCARQIIVWLGEETTDSRLAFSWIREIEHDQTAPFAPGLGANKKPPTYAQKSALRALLKLPWFFRIWVIQEIGLSRAAIVMCGGDSAKWTSLLAATDRHVQEHHPFVGFDSHVHVAQFDKIRRGYPKLNTLNLLQFSSRCQMSEVKDRIYGLLGLFEPGFIPVDYSLPLERIFIQFTGAAIRSDDSLDILKIVNNSSRQCQSGLPSWVPNYTSPRTIGVLPGTMWLHPEFAFMRGTYRSYTLRTADGAESTVVLEDFPTRTLPGLEFRDSRTVLVPRGKLIDTTGTVGPPLPNEPNFMPGAAGFADVLKTWESLAVTVKDGFSGRVAGMWEQKRAGQTKFPTAATAVYAYTLAAITGWTLHSIPVGFAQWYRHCGQGVLESLDPSGFLHKVEFYLWWRGLGREDYDDDSRGTGDGGVGNSGLPSGDEEVDREGKVDEDIDFHLERYADPFERACYGRCFFTTEGGTMGLGVPGAQTGDRIAFIPGGDWPLLLRPCGGDDGDAAEWTLVGDCYLYGLDPFGLFEDVEHIVEEFLIR</sequence>
<dbReference type="Gene3D" id="1.25.40.20">
    <property type="entry name" value="Ankyrin repeat-containing domain"/>
    <property type="match status" value="1"/>
</dbReference>
<dbReference type="RefSeq" id="XP_030980156.1">
    <property type="nucleotide sequence ID" value="XM_031130824.1"/>
</dbReference>
<evidence type="ECO:0000256" key="1">
    <source>
        <dbReference type="SAM" id="MobiDB-lite"/>
    </source>
</evidence>
<dbReference type="Pfam" id="PF06985">
    <property type="entry name" value="HET"/>
    <property type="match status" value="1"/>
</dbReference>
<gene>
    <name evidence="4" type="ORF">PgNI_10850</name>
</gene>
<dbReference type="GeneID" id="41965729"/>
<dbReference type="InterPro" id="IPR036770">
    <property type="entry name" value="Ankyrin_rpt-contain_sf"/>
</dbReference>
<evidence type="ECO:0000313" key="3">
    <source>
        <dbReference type="Proteomes" id="UP000515153"/>
    </source>
</evidence>
<protein>
    <recommendedName>
        <fullName evidence="2">Heterokaryon incompatibility domain-containing protein</fullName>
    </recommendedName>
</protein>
<dbReference type="KEGG" id="pgri:PgNI_10850"/>
<reference evidence="3 4" key="1">
    <citation type="journal article" date="2019" name="Mol. Biol. Evol.">
        <title>Blast fungal genomes show frequent chromosomal changes, gene gains and losses, and effector gene turnover.</title>
        <authorList>
            <person name="Gomez Luciano L.B."/>
            <person name="Jason Tsai I."/>
            <person name="Chuma I."/>
            <person name="Tosa Y."/>
            <person name="Chen Y.H."/>
            <person name="Li J.Y."/>
            <person name="Li M.Y."/>
            <person name="Jade Lu M.Y."/>
            <person name="Nakayashiki H."/>
            <person name="Li W.H."/>
        </authorList>
    </citation>
    <scope>NUCLEOTIDE SEQUENCE [LARGE SCALE GENOMIC DNA]</scope>
    <source>
        <strain evidence="3 4">NI907</strain>
    </source>
</reference>
<name>A0A6P8AYX9_PYRGI</name>
<reference evidence="4" key="2">
    <citation type="submission" date="2019-10" db="EMBL/GenBank/DDBJ databases">
        <authorList>
            <consortium name="NCBI Genome Project"/>
        </authorList>
    </citation>
    <scope>NUCLEOTIDE SEQUENCE</scope>
    <source>
        <strain evidence="4">NI907</strain>
    </source>
</reference>
<feature type="domain" description="Heterokaryon incompatibility" evidence="2">
    <location>
        <begin position="486"/>
        <end position="628"/>
    </location>
</feature>
<reference evidence="4" key="3">
    <citation type="submission" date="2025-08" db="UniProtKB">
        <authorList>
            <consortium name="RefSeq"/>
        </authorList>
    </citation>
    <scope>IDENTIFICATION</scope>
    <source>
        <strain evidence="4">NI907</strain>
    </source>
</reference>
<dbReference type="AlphaFoldDB" id="A0A6P8AYX9"/>
<keyword evidence="3" id="KW-1185">Reference proteome</keyword>
<feature type="region of interest" description="Disordered" evidence="1">
    <location>
        <begin position="964"/>
        <end position="990"/>
    </location>
</feature>
<dbReference type="InterPro" id="IPR010730">
    <property type="entry name" value="HET"/>
</dbReference>
<dbReference type="PANTHER" id="PTHR24148:SF73">
    <property type="entry name" value="HET DOMAIN PROTEIN (AFU_ORTHOLOGUE AFUA_8G01020)"/>
    <property type="match status" value="1"/>
</dbReference>
<dbReference type="InterPro" id="IPR052895">
    <property type="entry name" value="HetReg/Transcr_Mod"/>
</dbReference>